<dbReference type="AlphaFoldDB" id="A0AA38RC88"/>
<keyword evidence="3" id="KW-0808">Transferase</keyword>
<evidence type="ECO:0000256" key="1">
    <source>
        <dbReference type="ARBA" id="ARBA00038158"/>
    </source>
</evidence>
<keyword evidence="4" id="KW-1185">Reference proteome</keyword>
<dbReference type="Proteomes" id="UP001174691">
    <property type="component" value="Unassembled WGS sequence"/>
</dbReference>
<evidence type="ECO:0000313" key="3">
    <source>
        <dbReference type="EMBL" id="KAJ9136787.1"/>
    </source>
</evidence>
<comment type="similarity">
    <text evidence="1">Belongs to the methyltransferase superfamily. LaeA methyltransferase family.</text>
</comment>
<dbReference type="SUPFAM" id="SSF53335">
    <property type="entry name" value="S-adenosyl-L-methionine-dependent methyltransferases"/>
    <property type="match status" value="1"/>
</dbReference>
<keyword evidence="3" id="KW-0489">Methyltransferase</keyword>
<comment type="caution">
    <text evidence="3">The sequence shown here is derived from an EMBL/GenBank/DDBJ whole genome shotgun (WGS) entry which is preliminary data.</text>
</comment>
<organism evidence="3 4">
    <name type="scientific">Coniochaeta hoffmannii</name>
    <dbReference type="NCBI Taxonomy" id="91930"/>
    <lineage>
        <taxon>Eukaryota</taxon>
        <taxon>Fungi</taxon>
        <taxon>Dikarya</taxon>
        <taxon>Ascomycota</taxon>
        <taxon>Pezizomycotina</taxon>
        <taxon>Sordariomycetes</taxon>
        <taxon>Sordariomycetidae</taxon>
        <taxon>Coniochaetales</taxon>
        <taxon>Coniochaetaceae</taxon>
        <taxon>Coniochaeta</taxon>
    </lineage>
</organism>
<dbReference type="Pfam" id="PF13489">
    <property type="entry name" value="Methyltransf_23"/>
    <property type="match status" value="1"/>
</dbReference>
<proteinExistence type="inferred from homology"/>
<evidence type="ECO:0000256" key="2">
    <source>
        <dbReference type="SAM" id="MobiDB-lite"/>
    </source>
</evidence>
<dbReference type="InterPro" id="IPR029063">
    <property type="entry name" value="SAM-dependent_MTases_sf"/>
</dbReference>
<accession>A0AA38RC88</accession>
<dbReference type="CDD" id="cd02440">
    <property type="entry name" value="AdoMet_MTases"/>
    <property type="match status" value="1"/>
</dbReference>
<feature type="region of interest" description="Disordered" evidence="2">
    <location>
        <begin position="327"/>
        <end position="356"/>
    </location>
</feature>
<protein>
    <submittedName>
        <fullName evidence="3">TAM domain methyltransferase</fullName>
    </submittedName>
</protein>
<evidence type="ECO:0000313" key="4">
    <source>
        <dbReference type="Proteomes" id="UP001174691"/>
    </source>
</evidence>
<sequence>MGEVQPGFFDADDDTDSVLDGQLRDSLTSLRSSILQYETENGRTYHAMSAGKYFLPNDDLEVERLDLQHAVMGVTLGGDHCLCPKNNGAKRVLDLGTGSGIWAIEYADAHPEADVIGVDLSPVQPHFVPPNCHFEIDDLEKEWTWSQPFDFIFSRMMTGSFSDNADIVQKAFDQLEPGGYFEAQDMALPIGCEDGTLTEDSPLWKWMLLVMEGMEKLGRPVRAAQQWREIMEAVGFEDVHESVFKWPTNKWPRAKPFKDLGMWSLANMDQALEAATLAPLTRTLGWTKEEVLVLVSQARRVLRDPAVHAFWPIHIVYGRKPICATFVSPTTPPPPPEATVDSPDDEGFPASEAVST</sequence>
<gene>
    <name evidence="3" type="ORF">NKR19_g8430</name>
</gene>
<dbReference type="PANTHER" id="PTHR43591:SF31">
    <property type="entry name" value="LAEA-LIKE, PUTATIVE (AFU_ORTHOLOGUE AFUA_8G01930)-RELATED"/>
    <property type="match status" value="1"/>
</dbReference>
<dbReference type="GO" id="GO:0008168">
    <property type="term" value="F:methyltransferase activity"/>
    <property type="evidence" value="ECO:0007669"/>
    <property type="project" value="UniProtKB-KW"/>
</dbReference>
<dbReference type="EMBL" id="JANBVN010000171">
    <property type="protein sequence ID" value="KAJ9136787.1"/>
    <property type="molecule type" value="Genomic_DNA"/>
</dbReference>
<reference evidence="3" key="1">
    <citation type="submission" date="2022-07" db="EMBL/GenBank/DDBJ databases">
        <title>Fungi with potential for degradation of polypropylene.</title>
        <authorList>
            <person name="Gostincar C."/>
        </authorList>
    </citation>
    <scope>NUCLEOTIDE SEQUENCE</scope>
    <source>
        <strain evidence="3">EXF-13287</strain>
    </source>
</reference>
<dbReference type="PANTHER" id="PTHR43591">
    <property type="entry name" value="METHYLTRANSFERASE"/>
    <property type="match status" value="1"/>
</dbReference>
<dbReference type="GO" id="GO:0032259">
    <property type="term" value="P:methylation"/>
    <property type="evidence" value="ECO:0007669"/>
    <property type="project" value="UniProtKB-KW"/>
</dbReference>
<name>A0AA38RC88_9PEZI</name>
<dbReference type="Gene3D" id="3.40.50.150">
    <property type="entry name" value="Vaccinia Virus protein VP39"/>
    <property type="match status" value="1"/>
</dbReference>